<evidence type="ECO:0000256" key="1">
    <source>
        <dbReference type="SAM" id="Phobius"/>
    </source>
</evidence>
<keyword evidence="1" id="KW-1133">Transmembrane helix</keyword>
<evidence type="ECO:0000313" key="2">
    <source>
        <dbReference type="EMBL" id="GAA1125787.1"/>
    </source>
</evidence>
<evidence type="ECO:0008006" key="4">
    <source>
        <dbReference type="Google" id="ProtNLM"/>
    </source>
</evidence>
<keyword evidence="1" id="KW-0472">Membrane</keyword>
<sequence>MDLGTVVLAIGCLLVVGMAIWCVVRVRYWRDLAERSAYGGRCTAADLEPGDLVFVWAYVLEHGEWKHGTVAKVEHDRLDTDEVQLVRILFTEGASFTVKPFAPAWVLAAT</sequence>
<dbReference type="Proteomes" id="UP001499979">
    <property type="component" value="Unassembled WGS sequence"/>
</dbReference>
<protein>
    <recommendedName>
        <fullName evidence="4">DUF3592 domain-containing protein</fullName>
    </recommendedName>
</protein>
<reference evidence="3" key="1">
    <citation type="journal article" date="2019" name="Int. J. Syst. Evol. Microbiol.">
        <title>The Global Catalogue of Microorganisms (GCM) 10K type strain sequencing project: providing services to taxonomists for standard genome sequencing and annotation.</title>
        <authorList>
            <consortium name="The Broad Institute Genomics Platform"/>
            <consortium name="The Broad Institute Genome Sequencing Center for Infectious Disease"/>
            <person name="Wu L."/>
            <person name="Ma J."/>
        </authorList>
    </citation>
    <scope>NUCLEOTIDE SEQUENCE [LARGE SCALE GENOMIC DNA]</scope>
    <source>
        <strain evidence="3">JCM 11813</strain>
    </source>
</reference>
<evidence type="ECO:0000313" key="3">
    <source>
        <dbReference type="Proteomes" id="UP001499979"/>
    </source>
</evidence>
<gene>
    <name evidence="2" type="ORF">GCM10009606_01840</name>
</gene>
<keyword evidence="3" id="KW-1185">Reference proteome</keyword>
<name>A0ABP4ETM0_9ACTN</name>
<feature type="transmembrane region" description="Helical" evidence="1">
    <location>
        <begin position="6"/>
        <end position="26"/>
    </location>
</feature>
<comment type="caution">
    <text evidence="2">The sequence shown here is derived from an EMBL/GenBank/DDBJ whole genome shotgun (WGS) entry which is preliminary data.</text>
</comment>
<dbReference type="RefSeq" id="WP_343904817.1">
    <property type="nucleotide sequence ID" value="NZ_BAAAJE010000001.1"/>
</dbReference>
<organism evidence="2 3">
    <name type="scientific">Nocardioides aquiterrae</name>
    <dbReference type="NCBI Taxonomy" id="203799"/>
    <lineage>
        <taxon>Bacteria</taxon>
        <taxon>Bacillati</taxon>
        <taxon>Actinomycetota</taxon>
        <taxon>Actinomycetes</taxon>
        <taxon>Propionibacteriales</taxon>
        <taxon>Nocardioidaceae</taxon>
        <taxon>Nocardioides</taxon>
    </lineage>
</organism>
<dbReference type="EMBL" id="BAAAJE010000001">
    <property type="protein sequence ID" value="GAA1125787.1"/>
    <property type="molecule type" value="Genomic_DNA"/>
</dbReference>
<keyword evidence="1" id="KW-0812">Transmembrane</keyword>
<accession>A0ABP4ETM0</accession>
<proteinExistence type="predicted"/>